<organism evidence="2 3">
    <name type="scientific">Paenibacillus lentus</name>
    <dbReference type="NCBI Taxonomy" id="1338368"/>
    <lineage>
        <taxon>Bacteria</taxon>
        <taxon>Bacillati</taxon>
        <taxon>Bacillota</taxon>
        <taxon>Bacilli</taxon>
        <taxon>Bacillales</taxon>
        <taxon>Paenibacillaceae</taxon>
        <taxon>Paenibacillus</taxon>
    </lineage>
</organism>
<dbReference type="Gene3D" id="3.30.110.40">
    <property type="entry name" value="TusA-like domain"/>
    <property type="match status" value="1"/>
</dbReference>
<dbReference type="Gene3D" id="3.40.250.10">
    <property type="entry name" value="Rhodanese-like domain"/>
    <property type="match status" value="1"/>
</dbReference>
<dbReference type="InterPro" id="IPR050229">
    <property type="entry name" value="GlpE_sulfurtransferase"/>
</dbReference>
<dbReference type="EMBL" id="CP034248">
    <property type="protein sequence ID" value="AZK44883.1"/>
    <property type="molecule type" value="Genomic_DNA"/>
</dbReference>
<evidence type="ECO:0000313" key="2">
    <source>
        <dbReference type="EMBL" id="AZK44883.1"/>
    </source>
</evidence>
<dbReference type="Pfam" id="PF00581">
    <property type="entry name" value="Rhodanese"/>
    <property type="match status" value="1"/>
</dbReference>
<accession>A0A3Q8S3D2</accession>
<dbReference type="OrthoDB" id="9800872at2"/>
<dbReference type="CDD" id="cd00158">
    <property type="entry name" value="RHOD"/>
    <property type="match status" value="1"/>
</dbReference>
<dbReference type="Proteomes" id="UP000273145">
    <property type="component" value="Chromosome"/>
</dbReference>
<keyword evidence="3" id="KW-1185">Reference proteome</keyword>
<gene>
    <name evidence="2" type="ORF">EIM92_00645</name>
</gene>
<evidence type="ECO:0000259" key="1">
    <source>
        <dbReference type="PROSITE" id="PS50206"/>
    </source>
</evidence>
<dbReference type="PROSITE" id="PS50206">
    <property type="entry name" value="RHODANESE_3"/>
    <property type="match status" value="1"/>
</dbReference>
<dbReference type="PROSITE" id="PS01148">
    <property type="entry name" value="UPF0033"/>
    <property type="match status" value="1"/>
</dbReference>
<dbReference type="InterPro" id="IPR001763">
    <property type="entry name" value="Rhodanese-like_dom"/>
</dbReference>
<dbReference type="AlphaFoldDB" id="A0A3Q8S3D2"/>
<dbReference type="SUPFAM" id="SSF64307">
    <property type="entry name" value="SirA-like"/>
    <property type="match status" value="1"/>
</dbReference>
<dbReference type="PANTHER" id="PTHR43031">
    <property type="entry name" value="FAD-DEPENDENT OXIDOREDUCTASE"/>
    <property type="match status" value="1"/>
</dbReference>
<protein>
    <recommendedName>
        <fullName evidence="1">Rhodanese domain-containing protein</fullName>
    </recommendedName>
</protein>
<reference evidence="2 3" key="1">
    <citation type="submission" date="2018-11" db="EMBL/GenBank/DDBJ databases">
        <title>Genome sequencing of Paenibacillus lentus DSM25539(T).</title>
        <authorList>
            <person name="Kook J.-K."/>
            <person name="Park S.-N."/>
            <person name="Lim Y.K."/>
        </authorList>
    </citation>
    <scope>NUCLEOTIDE SEQUENCE [LARGE SCALE GENOMIC DNA]</scope>
    <source>
        <strain evidence="2 3">DSM 25539</strain>
    </source>
</reference>
<dbReference type="KEGG" id="plen:EIM92_00645"/>
<dbReference type="InterPro" id="IPR036868">
    <property type="entry name" value="TusA-like_sf"/>
</dbReference>
<evidence type="ECO:0000313" key="3">
    <source>
        <dbReference type="Proteomes" id="UP000273145"/>
    </source>
</evidence>
<sequence length="196" mass="21877">MSAPTELEVNRRLDCKGLSCPLPIVRTKKAMDEMDPGQVIEVQATDRGSVADIQGWAKNTGHHYLGTIEEDQVLKHYLRKSRPDEVKEEQKYPYIASNEDLRARITGQDAITILDVREPAEYAFGRIPGARSIPLGELEQRAGELNPDEEIYVVCRTGSRSDLACRLLADIGFKQVKNVTPGMSDWEGPVERALGK</sequence>
<feature type="domain" description="Rhodanese" evidence="1">
    <location>
        <begin position="107"/>
        <end position="192"/>
    </location>
</feature>
<name>A0A3Q8S3D2_9BACL</name>
<dbReference type="SUPFAM" id="SSF52821">
    <property type="entry name" value="Rhodanese/Cell cycle control phosphatase"/>
    <property type="match status" value="1"/>
</dbReference>
<dbReference type="RefSeq" id="WP_125081020.1">
    <property type="nucleotide sequence ID" value="NZ_CP034248.1"/>
</dbReference>
<dbReference type="SMART" id="SM00450">
    <property type="entry name" value="RHOD"/>
    <property type="match status" value="1"/>
</dbReference>
<dbReference type="InterPro" id="IPR001455">
    <property type="entry name" value="TusA-like"/>
</dbReference>
<dbReference type="InterPro" id="IPR036873">
    <property type="entry name" value="Rhodanese-like_dom_sf"/>
</dbReference>
<dbReference type="CDD" id="cd00291">
    <property type="entry name" value="SirA_YedF_YeeD"/>
    <property type="match status" value="1"/>
</dbReference>
<dbReference type="PANTHER" id="PTHR43031:SF1">
    <property type="entry name" value="PYRIDINE NUCLEOTIDE-DISULPHIDE OXIDOREDUCTASE"/>
    <property type="match status" value="1"/>
</dbReference>
<proteinExistence type="predicted"/>
<dbReference type="Pfam" id="PF01206">
    <property type="entry name" value="TusA"/>
    <property type="match status" value="1"/>
</dbReference>